<evidence type="ECO:0000313" key="1">
    <source>
        <dbReference type="EMBL" id="CRL02475.1"/>
    </source>
</evidence>
<keyword evidence="2" id="KW-1185">Reference proteome</keyword>
<accession>A0A1J1IQG5</accession>
<reference evidence="1 2" key="1">
    <citation type="submission" date="2015-04" db="EMBL/GenBank/DDBJ databases">
        <authorList>
            <person name="Syromyatnikov M.Y."/>
            <person name="Popov V.N."/>
        </authorList>
    </citation>
    <scope>NUCLEOTIDE SEQUENCE [LARGE SCALE GENOMIC DNA]</scope>
</reference>
<dbReference type="AlphaFoldDB" id="A0A1J1IQG5"/>
<protein>
    <submittedName>
        <fullName evidence="1">CLUMA_CG015515, isoform A</fullName>
    </submittedName>
</protein>
<evidence type="ECO:0000313" key="2">
    <source>
        <dbReference type="Proteomes" id="UP000183832"/>
    </source>
</evidence>
<name>A0A1J1IQG5_9DIPT</name>
<proteinExistence type="predicted"/>
<dbReference type="Proteomes" id="UP000183832">
    <property type="component" value="Unassembled WGS sequence"/>
</dbReference>
<gene>
    <name evidence="1" type="ORF">CLUMA_CG015515</name>
</gene>
<dbReference type="EMBL" id="CVRI01000057">
    <property type="protein sequence ID" value="CRL02475.1"/>
    <property type="molecule type" value="Genomic_DNA"/>
</dbReference>
<sequence>MDLQMTFYNHNRISENFVRKTIPQIHSKFQHIQLQNLRIVVCSNVDTVQHNEQTYQKKIISHYFLFHWFAEKFIQYQLSKHI</sequence>
<organism evidence="1 2">
    <name type="scientific">Clunio marinus</name>
    <dbReference type="NCBI Taxonomy" id="568069"/>
    <lineage>
        <taxon>Eukaryota</taxon>
        <taxon>Metazoa</taxon>
        <taxon>Ecdysozoa</taxon>
        <taxon>Arthropoda</taxon>
        <taxon>Hexapoda</taxon>
        <taxon>Insecta</taxon>
        <taxon>Pterygota</taxon>
        <taxon>Neoptera</taxon>
        <taxon>Endopterygota</taxon>
        <taxon>Diptera</taxon>
        <taxon>Nematocera</taxon>
        <taxon>Chironomoidea</taxon>
        <taxon>Chironomidae</taxon>
        <taxon>Clunio</taxon>
    </lineage>
</organism>